<keyword evidence="10" id="KW-0175">Coiled coil</keyword>
<reference evidence="13 14" key="1">
    <citation type="submission" date="2019-02" db="EMBL/GenBank/DDBJ databases">
        <title>Deep-cultivation of Planctomycetes and their phenomic and genomic characterization uncovers novel biology.</title>
        <authorList>
            <person name="Wiegand S."/>
            <person name="Jogler M."/>
            <person name="Boedeker C."/>
            <person name="Pinto D."/>
            <person name="Vollmers J."/>
            <person name="Rivas-Marin E."/>
            <person name="Kohn T."/>
            <person name="Peeters S.H."/>
            <person name="Heuer A."/>
            <person name="Rast P."/>
            <person name="Oberbeckmann S."/>
            <person name="Bunk B."/>
            <person name="Jeske O."/>
            <person name="Meyerdierks A."/>
            <person name="Storesund J.E."/>
            <person name="Kallscheuer N."/>
            <person name="Luecker S."/>
            <person name="Lage O.M."/>
            <person name="Pohl T."/>
            <person name="Merkel B.J."/>
            <person name="Hornburger P."/>
            <person name="Mueller R.-W."/>
            <person name="Bruemmer F."/>
            <person name="Labrenz M."/>
            <person name="Spormann A.M."/>
            <person name="Op den Camp H."/>
            <person name="Overmann J."/>
            <person name="Amann R."/>
            <person name="Jetten M.S.M."/>
            <person name="Mascher T."/>
            <person name="Medema M.H."/>
            <person name="Devos D.P."/>
            <person name="Kaster A.-K."/>
            <person name="Ovreas L."/>
            <person name="Rohde M."/>
            <person name="Galperin M.Y."/>
            <person name="Jogler C."/>
        </authorList>
    </citation>
    <scope>NUCLEOTIDE SEQUENCE [LARGE SCALE GENOMIC DNA]</scope>
    <source>
        <strain evidence="13 14">Pla133</strain>
    </source>
</reference>
<feature type="compositionally biased region" description="Basic residues" evidence="11">
    <location>
        <begin position="18"/>
        <end position="30"/>
    </location>
</feature>
<keyword evidence="5 9" id="KW-1003">Cell membrane</keyword>
<dbReference type="Pfam" id="PF00528">
    <property type="entry name" value="BPD_transp_1"/>
    <property type="match status" value="1"/>
</dbReference>
<dbReference type="Proteomes" id="UP000316921">
    <property type="component" value="Chromosome"/>
</dbReference>
<feature type="transmembrane region" description="Helical" evidence="9">
    <location>
        <begin position="355"/>
        <end position="384"/>
    </location>
</feature>
<evidence type="ECO:0000313" key="14">
    <source>
        <dbReference type="Proteomes" id="UP000316921"/>
    </source>
</evidence>
<keyword evidence="4" id="KW-0813">Transport</keyword>
<dbReference type="CDD" id="cd06261">
    <property type="entry name" value="TM_PBP2"/>
    <property type="match status" value="1"/>
</dbReference>
<feature type="transmembrane region" description="Helical" evidence="9">
    <location>
        <begin position="404"/>
        <end position="425"/>
    </location>
</feature>
<dbReference type="InterPro" id="IPR005672">
    <property type="entry name" value="Phosphate_PstA"/>
</dbReference>
<name>A0A518BSG8_9BACT</name>
<evidence type="ECO:0000256" key="10">
    <source>
        <dbReference type="SAM" id="Coils"/>
    </source>
</evidence>
<dbReference type="Gene3D" id="1.10.3720.10">
    <property type="entry name" value="MetI-like"/>
    <property type="match status" value="1"/>
</dbReference>
<evidence type="ECO:0000256" key="1">
    <source>
        <dbReference type="ARBA" id="ARBA00004651"/>
    </source>
</evidence>
<feature type="transmembrane region" description="Helical" evidence="9">
    <location>
        <begin position="446"/>
        <end position="466"/>
    </location>
</feature>
<protein>
    <recommendedName>
        <fullName evidence="3 9">Phosphate transport system permease protein PstA</fullName>
    </recommendedName>
</protein>
<dbReference type="GO" id="GO:0035435">
    <property type="term" value="P:phosphate ion transmembrane transport"/>
    <property type="evidence" value="ECO:0007669"/>
    <property type="project" value="InterPro"/>
</dbReference>
<feature type="transmembrane region" description="Helical" evidence="9">
    <location>
        <begin position="572"/>
        <end position="594"/>
    </location>
</feature>
<feature type="region of interest" description="Disordered" evidence="11">
    <location>
        <begin position="1"/>
        <end position="31"/>
    </location>
</feature>
<evidence type="ECO:0000256" key="3">
    <source>
        <dbReference type="ARBA" id="ARBA00016864"/>
    </source>
</evidence>
<evidence type="ECO:0000313" key="13">
    <source>
        <dbReference type="EMBL" id="QDU69916.1"/>
    </source>
</evidence>
<dbReference type="SUPFAM" id="SSF161098">
    <property type="entry name" value="MetI-like"/>
    <property type="match status" value="1"/>
</dbReference>
<evidence type="ECO:0000256" key="8">
    <source>
        <dbReference type="ARBA" id="ARBA00023136"/>
    </source>
</evidence>
<dbReference type="PANTHER" id="PTHR43470:SF6">
    <property type="entry name" value="PHOSPHATE TRANSPORT SYSTEM PERMEASE PROTEIN PSTA"/>
    <property type="match status" value="1"/>
</dbReference>
<evidence type="ECO:0000256" key="11">
    <source>
        <dbReference type="SAM" id="MobiDB-lite"/>
    </source>
</evidence>
<dbReference type="InterPro" id="IPR000515">
    <property type="entry name" value="MetI-like"/>
</dbReference>
<keyword evidence="14" id="KW-1185">Reference proteome</keyword>
<evidence type="ECO:0000256" key="7">
    <source>
        <dbReference type="ARBA" id="ARBA00022989"/>
    </source>
</evidence>
<dbReference type="NCBIfam" id="TIGR00974">
    <property type="entry name" value="3a0107s02c"/>
    <property type="match status" value="1"/>
</dbReference>
<comment type="subcellular location">
    <subcellularLocation>
        <location evidence="1 9">Cell membrane</location>
        <topology evidence="1 9">Multi-pass membrane protein</topology>
    </subcellularLocation>
</comment>
<feature type="coiled-coil region" evidence="10">
    <location>
        <begin position="212"/>
        <end position="293"/>
    </location>
</feature>
<evidence type="ECO:0000256" key="2">
    <source>
        <dbReference type="ARBA" id="ARBA00007069"/>
    </source>
</evidence>
<proteinExistence type="inferred from homology"/>
<organism evidence="13 14">
    <name type="scientific">Engelhardtia mirabilis</name>
    <dbReference type="NCBI Taxonomy" id="2528011"/>
    <lineage>
        <taxon>Bacteria</taxon>
        <taxon>Pseudomonadati</taxon>
        <taxon>Planctomycetota</taxon>
        <taxon>Planctomycetia</taxon>
        <taxon>Planctomycetia incertae sedis</taxon>
        <taxon>Engelhardtia</taxon>
    </lineage>
</organism>
<evidence type="ECO:0000256" key="4">
    <source>
        <dbReference type="ARBA" id="ARBA00022448"/>
    </source>
</evidence>
<dbReference type="KEGG" id="pbap:Pla133_50390"/>
<gene>
    <name evidence="13" type="primary">pstA</name>
    <name evidence="13" type="ORF">Pla133_50390</name>
</gene>
<dbReference type="RefSeq" id="WP_419191930.1">
    <property type="nucleotide sequence ID" value="NZ_CP036287.1"/>
</dbReference>
<evidence type="ECO:0000256" key="5">
    <source>
        <dbReference type="ARBA" id="ARBA00022475"/>
    </source>
</evidence>
<keyword evidence="6 9" id="KW-0812">Transmembrane</keyword>
<keyword evidence="7 9" id="KW-1133">Transmembrane helix</keyword>
<sequence length="607" mass="66355">MSVGTPVDPGLSSGAAKRGSKAPGARRGRAHSVVADGQPMIWLSGGALAIGLIMIIGLLGLVLFQGLSTFWPRSVVELTTARGETFMGQVAEFDLYEPQEYEFANLPGALADVAHAEANTRGGEVSRWQLRTGNYEDTDTHFDWISQLSILPAGAESDERTALADFESAVTFPEWAVVVERIEKGRFYGIPAAFLEGDQVLATDPAEIWGLFEQHHDEVRDLFAEKREVEKEGIGAVNRRIERARLEAKSVELERGVESPETAAAWQRYESELLVMEGEIAELTEERQRIEDLGTRYQVRFDTAYGTPRTLVLWDIVRAFPANRIGFADKLGIYLSRWNEFLRGDPREANSEGGVFPAIFGTVIMTLIMSIAVVPFGVLAALYLREYAKPGPLVSTVRIAVNNLAGVPSIVFGVFGLGFFCYIFGASIDQLFFAERLPNPTYGTGGILWASLTLALLTLPVVIVATEEAVAAVPGSMREGSYACGATKWQTISRIVLPRALPGIMTGMILAIARGAGEVAPLMLVGAVKLAPELPLDGVFPYVHPERSFMHLGFHIFDLGFQSQNSEAAKPMVFTTTLLLIGIVVMLNVVAIWIRSHLRRKFVSGHI</sequence>
<dbReference type="PROSITE" id="PS50928">
    <property type="entry name" value="ABC_TM1"/>
    <property type="match status" value="1"/>
</dbReference>
<evidence type="ECO:0000256" key="9">
    <source>
        <dbReference type="RuleBase" id="RU363043"/>
    </source>
</evidence>
<feature type="domain" description="ABC transmembrane type-1" evidence="12">
    <location>
        <begin position="359"/>
        <end position="591"/>
    </location>
</feature>
<dbReference type="AlphaFoldDB" id="A0A518BSG8"/>
<dbReference type="GO" id="GO:0005315">
    <property type="term" value="F:phosphate transmembrane transporter activity"/>
    <property type="evidence" value="ECO:0007669"/>
    <property type="project" value="InterPro"/>
</dbReference>
<dbReference type="EMBL" id="CP036287">
    <property type="protein sequence ID" value="QDU69916.1"/>
    <property type="molecule type" value="Genomic_DNA"/>
</dbReference>
<dbReference type="PANTHER" id="PTHR43470">
    <property type="entry name" value="PHOSPHATE TRANSPORT SYSTEM PERMEASE PROTEIN PSTA-RELATED"/>
    <property type="match status" value="1"/>
</dbReference>
<accession>A0A518BSG8</accession>
<comment type="caution">
    <text evidence="9">Lacks conserved residue(s) required for the propagation of feature annotation.</text>
</comment>
<comment type="similarity">
    <text evidence="2 9">Belongs to the binding-protein-dependent transport system permease family. CysTW subfamily.</text>
</comment>
<evidence type="ECO:0000256" key="6">
    <source>
        <dbReference type="ARBA" id="ARBA00022692"/>
    </source>
</evidence>
<dbReference type="GO" id="GO:0005886">
    <property type="term" value="C:plasma membrane"/>
    <property type="evidence" value="ECO:0007669"/>
    <property type="project" value="UniProtKB-SubCell"/>
</dbReference>
<keyword evidence="8 9" id="KW-0472">Membrane</keyword>
<evidence type="ECO:0000259" key="12">
    <source>
        <dbReference type="PROSITE" id="PS50928"/>
    </source>
</evidence>
<feature type="transmembrane region" description="Helical" evidence="9">
    <location>
        <begin position="41"/>
        <end position="64"/>
    </location>
</feature>
<dbReference type="InterPro" id="IPR035906">
    <property type="entry name" value="MetI-like_sf"/>
</dbReference>